<dbReference type="SUPFAM" id="SSF46689">
    <property type="entry name" value="Homeodomain-like"/>
    <property type="match status" value="1"/>
</dbReference>
<evidence type="ECO:0000256" key="4">
    <source>
        <dbReference type="PROSITE-ProRule" id="PRU00335"/>
    </source>
</evidence>
<accession>A0A1I5ZC92</accession>
<dbReference type="GO" id="GO:0003700">
    <property type="term" value="F:DNA-binding transcription factor activity"/>
    <property type="evidence" value="ECO:0007669"/>
    <property type="project" value="TreeGrafter"/>
</dbReference>
<name>A0A1I5ZC92_9PSEU</name>
<dbReference type="InterPro" id="IPR050109">
    <property type="entry name" value="HTH-type_TetR-like_transc_reg"/>
</dbReference>
<organism evidence="6 7">
    <name type="scientific">Amycolatopsis arida</name>
    <dbReference type="NCBI Taxonomy" id="587909"/>
    <lineage>
        <taxon>Bacteria</taxon>
        <taxon>Bacillati</taxon>
        <taxon>Actinomycetota</taxon>
        <taxon>Actinomycetes</taxon>
        <taxon>Pseudonocardiales</taxon>
        <taxon>Pseudonocardiaceae</taxon>
        <taxon>Amycolatopsis</taxon>
    </lineage>
</organism>
<dbReference type="GO" id="GO:0000976">
    <property type="term" value="F:transcription cis-regulatory region binding"/>
    <property type="evidence" value="ECO:0007669"/>
    <property type="project" value="TreeGrafter"/>
</dbReference>
<keyword evidence="3" id="KW-0804">Transcription</keyword>
<evidence type="ECO:0000256" key="1">
    <source>
        <dbReference type="ARBA" id="ARBA00023015"/>
    </source>
</evidence>
<gene>
    <name evidence="6" type="ORF">SAMN05421810_10934</name>
</gene>
<proteinExistence type="predicted"/>
<keyword evidence="7" id="KW-1185">Reference proteome</keyword>
<keyword evidence="2 4" id="KW-0238">DNA-binding</keyword>
<dbReference type="Pfam" id="PF00440">
    <property type="entry name" value="TetR_N"/>
    <property type="match status" value="1"/>
</dbReference>
<dbReference type="Proteomes" id="UP000198727">
    <property type="component" value="Unassembled WGS sequence"/>
</dbReference>
<evidence type="ECO:0000256" key="3">
    <source>
        <dbReference type="ARBA" id="ARBA00023163"/>
    </source>
</evidence>
<dbReference type="STRING" id="587909.SAMN05421810_10934"/>
<dbReference type="EMBL" id="FOWW01000009">
    <property type="protein sequence ID" value="SFQ54074.1"/>
    <property type="molecule type" value="Genomic_DNA"/>
</dbReference>
<reference evidence="7" key="1">
    <citation type="submission" date="2016-10" db="EMBL/GenBank/DDBJ databases">
        <authorList>
            <person name="Varghese N."/>
            <person name="Submissions S."/>
        </authorList>
    </citation>
    <scope>NUCLEOTIDE SEQUENCE [LARGE SCALE GENOMIC DNA]</scope>
    <source>
        <strain evidence="7">CGMCC 4.5579</strain>
    </source>
</reference>
<feature type="domain" description="HTH tetR-type" evidence="5">
    <location>
        <begin position="40"/>
        <end position="100"/>
    </location>
</feature>
<keyword evidence="1" id="KW-0805">Transcription regulation</keyword>
<evidence type="ECO:0000313" key="7">
    <source>
        <dbReference type="Proteomes" id="UP000198727"/>
    </source>
</evidence>
<evidence type="ECO:0000256" key="2">
    <source>
        <dbReference type="ARBA" id="ARBA00023125"/>
    </source>
</evidence>
<dbReference type="InterPro" id="IPR009057">
    <property type="entry name" value="Homeodomain-like_sf"/>
</dbReference>
<dbReference type="PANTHER" id="PTHR30055:SF238">
    <property type="entry name" value="MYCOFACTOCIN BIOSYNTHESIS TRANSCRIPTIONAL REGULATOR MFTR-RELATED"/>
    <property type="match status" value="1"/>
</dbReference>
<feature type="DNA-binding region" description="H-T-H motif" evidence="4">
    <location>
        <begin position="63"/>
        <end position="82"/>
    </location>
</feature>
<dbReference type="InterPro" id="IPR001647">
    <property type="entry name" value="HTH_TetR"/>
</dbReference>
<evidence type="ECO:0000259" key="5">
    <source>
        <dbReference type="PROSITE" id="PS50977"/>
    </source>
</evidence>
<sequence>MALYPEWHIIARGAFCRTWLDSTAVSTPDRALPLRERKKLRTRRALADTALRLFLAKGFHETTLDELVDAVEVSKRTFFRMYTSKEDVAMAAELELWEAYVTEVADRRLRGPVLAFLRETLIAAIQGLGPDWDRRFVATRGLIARTPALWDRSLLLSVTVQSRIVEELEGKLGIDSRQDVRLRLLGEMSLSAWRCAARNWIAGRGHDGPPGRGEKLGSWRGPGGGAALLRRVEEAFDAIPDSLALAAPE</sequence>
<evidence type="ECO:0000313" key="6">
    <source>
        <dbReference type="EMBL" id="SFQ54074.1"/>
    </source>
</evidence>
<dbReference type="Gene3D" id="1.10.357.10">
    <property type="entry name" value="Tetracycline Repressor, domain 2"/>
    <property type="match status" value="1"/>
</dbReference>
<dbReference type="PROSITE" id="PS50977">
    <property type="entry name" value="HTH_TETR_2"/>
    <property type="match status" value="1"/>
</dbReference>
<dbReference type="PANTHER" id="PTHR30055">
    <property type="entry name" value="HTH-TYPE TRANSCRIPTIONAL REGULATOR RUTR"/>
    <property type="match status" value="1"/>
</dbReference>
<protein>
    <submittedName>
        <fullName evidence="6">DNA-binding transcriptional regulator, AcrR family</fullName>
    </submittedName>
</protein>
<dbReference type="AlphaFoldDB" id="A0A1I5ZC92"/>